<dbReference type="Pfam" id="PF00578">
    <property type="entry name" value="AhpC-TSA"/>
    <property type="match status" value="1"/>
</dbReference>
<dbReference type="PROSITE" id="PS51352">
    <property type="entry name" value="THIOREDOXIN_2"/>
    <property type="match status" value="1"/>
</dbReference>
<dbReference type="CDD" id="cd02966">
    <property type="entry name" value="TlpA_like_family"/>
    <property type="match status" value="1"/>
</dbReference>
<dbReference type="InterPro" id="IPR036249">
    <property type="entry name" value="Thioredoxin-like_sf"/>
</dbReference>
<dbReference type="InterPro" id="IPR050553">
    <property type="entry name" value="Thioredoxin_ResA/DsbE_sf"/>
</dbReference>
<protein>
    <submittedName>
        <fullName evidence="2">TlpA disulfide reductase family protein</fullName>
    </submittedName>
</protein>
<dbReference type="PANTHER" id="PTHR42852">
    <property type="entry name" value="THIOL:DISULFIDE INTERCHANGE PROTEIN DSBE"/>
    <property type="match status" value="1"/>
</dbReference>
<dbReference type="PROSITE" id="PS51257">
    <property type="entry name" value="PROKAR_LIPOPROTEIN"/>
    <property type="match status" value="1"/>
</dbReference>
<evidence type="ECO:0000313" key="3">
    <source>
        <dbReference type="Proteomes" id="UP001244787"/>
    </source>
</evidence>
<dbReference type="InterPro" id="IPR000866">
    <property type="entry name" value="AhpC/TSA"/>
</dbReference>
<feature type="domain" description="Thioredoxin" evidence="1">
    <location>
        <begin position="33"/>
        <end position="181"/>
    </location>
</feature>
<evidence type="ECO:0000259" key="1">
    <source>
        <dbReference type="PROSITE" id="PS51352"/>
    </source>
</evidence>
<dbReference type="Gene3D" id="3.40.30.10">
    <property type="entry name" value="Glutaredoxin"/>
    <property type="match status" value="1"/>
</dbReference>
<accession>A0ABT8DHI1</accession>
<dbReference type="RefSeq" id="WP_290254941.1">
    <property type="nucleotide sequence ID" value="NZ_JAUGQQ010000006.1"/>
</dbReference>
<sequence length="181" mass="20982">MKLFFIILPLLILQSCSDIKPEVTSEIAMTSFYQNQEEIPNSKKVVAVDFAELDQQYLQNKNDSIYIINFWATWCKPCVKELPAFEKIASDYTNKKVKVLLVSLDFLDKIESQVIPFIQKNAIQSEVVLLDDPDANTWIPKVSTDWSGAIPATIIYKKHNRKFYEQSFTFNELETELKTFL</sequence>
<evidence type="ECO:0000313" key="2">
    <source>
        <dbReference type="EMBL" id="MDN3724856.1"/>
    </source>
</evidence>
<dbReference type="EMBL" id="JAUGQQ010000006">
    <property type="protein sequence ID" value="MDN3724856.1"/>
    <property type="molecule type" value="Genomic_DNA"/>
</dbReference>
<dbReference type="PANTHER" id="PTHR42852:SF13">
    <property type="entry name" value="PROTEIN DIPZ"/>
    <property type="match status" value="1"/>
</dbReference>
<proteinExistence type="predicted"/>
<reference evidence="2 3" key="1">
    <citation type="submission" date="2023-06" db="EMBL/GenBank/DDBJ databases">
        <authorList>
            <person name="Ye Y.-Q."/>
            <person name="Du Z.-J."/>
        </authorList>
    </citation>
    <scope>NUCLEOTIDE SEQUENCE [LARGE SCALE GENOMIC DNA]</scope>
    <source>
        <strain evidence="2 3">SDUM287046</strain>
    </source>
</reference>
<dbReference type="InterPro" id="IPR013766">
    <property type="entry name" value="Thioredoxin_domain"/>
</dbReference>
<keyword evidence="3" id="KW-1185">Reference proteome</keyword>
<name>A0ABT8DHI1_9FLAO</name>
<organism evidence="2 3">
    <name type="scientific">Aequorivita aurantiaca</name>
    <dbReference type="NCBI Taxonomy" id="3053356"/>
    <lineage>
        <taxon>Bacteria</taxon>
        <taxon>Pseudomonadati</taxon>
        <taxon>Bacteroidota</taxon>
        <taxon>Flavobacteriia</taxon>
        <taxon>Flavobacteriales</taxon>
        <taxon>Flavobacteriaceae</taxon>
        <taxon>Aequorivita</taxon>
    </lineage>
</organism>
<comment type="caution">
    <text evidence="2">The sequence shown here is derived from an EMBL/GenBank/DDBJ whole genome shotgun (WGS) entry which is preliminary data.</text>
</comment>
<dbReference type="SUPFAM" id="SSF52833">
    <property type="entry name" value="Thioredoxin-like"/>
    <property type="match status" value="1"/>
</dbReference>
<gene>
    <name evidence="2" type="ORF">QRD02_10715</name>
</gene>
<dbReference type="Proteomes" id="UP001244787">
    <property type="component" value="Unassembled WGS sequence"/>
</dbReference>